<evidence type="ECO:0000259" key="6">
    <source>
        <dbReference type="Pfam" id="PF00425"/>
    </source>
</evidence>
<dbReference type="Pfam" id="PF00425">
    <property type="entry name" value="Chorismate_bind"/>
    <property type="match status" value="1"/>
</dbReference>
<dbReference type="NCBIfam" id="TIGR00543">
    <property type="entry name" value="isochor_syn"/>
    <property type="match status" value="1"/>
</dbReference>
<dbReference type="InterPro" id="IPR005801">
    <property type="entry name" value="ADC_synthase"/>
</dbReference>
<dbReference type="PANTHER" id="PTHR42839:SF2">
    <property type="entry name" value="ISOCHORISMATE SYNTHASE ENTC"/>
    <property type="match status" value="1"/>
</dbReference>
<dbReference type="RefSeq" id="WP_041505272.1">
    <property type="nucleotide sequence ID" value="NZ_JPIU01000039.1"/>
</dbReference>
<dbReference type="InterPro" id="IPR004561">
    <property type="entry name" value="IsoChor_synthase"/>
</dbReference>
<evidence type="ECO:0000313" key="7">
    <source>
        <dbReference type="EMBL" id="KIO44533.1"/>
    </source>
</evidence>
<dbReference type="EC" id="5.4.4.2" evidence="3"/>
<evidence type="ECO:0000256" key="3">
    <source>
        <dbReference type="ARBA" id="ARBA00012824"/>
    </source>
</evidence>
<evidence type="ECO:0000256" key="4">
    <source>
        <dbReference type="ARBA" id="ARBA00023235"/>
    </source>
</evidence>
<dbReference type="Proteomes" id="UP000031980">
    <property type="component" value="Unassembled WGS sequence"/>
</dbReference>
<dbReference type="Gene3D" id="3.60.120.10">
    <property type="entry name" value="Anthranilate synthase"/>
    <property type="match status" value="1"/>
</dbReference>
<dbReference type="AlphaFoldDB" id="A0A0C3MDP2"/>
<keyword evidence="4" id="KW-0413">Isomerase</keyword>
<dbReference type="OrthoDB" id="9806579at2"/>
<organism evidence="7 8">
    <name type="scientific">Sanguibacteroides justesenii</name>
    <dbReference type="NCBI Taxonomy" id="1547597"/>
    <lineage>
        <taxon>Bacteria</taxon>
        <taxon>Pseudomonadati</taxon>
        <taxon>Bacteroidota</taxon>
        <taxon>Bacteroidia</taxon>
        <taxon>Bacteroidales</taxon>
        <taxon>Porphyromonadaceae</taxon>
        <taxon>Sanguibacteroides</taxon>
    </lineage>
</organism>
<accession>A0A0C3MDP2</accession>
<evidence type="ECO:0000256" key="5">
    <source>
        <dbReference type="ARBA" id="ARBA00041564"/>
    </source>
</evidence>
<sequence>MSETKSKLSIAEVQGICLRNNIPFYTYRLPGSQEMVFGAQLSNDINIFNGFDKHQKGKGFIIAPFSRASWSFPFFIKEDLAFTDYLCDQEAIINLQNTVFNTPERNFTKNDCDHLEYLDELRTLIATLKRESMKKVVFSRTITLPCDSLKMAPILFEQMKQYHHAFLFFVVIPGKCAWMGATPETFLKYDRNGFFTMSLAGTQPATTPKEKIVWSEKDRIEQQIVTDYITQILQPIFTRNLEITGPETVQAGNVYHLCTLFKSDEQLPAEEIDQLISLLHPTPAVCGIPKKRAMQLISEIEKQERRYYAGYLGPIQQNGAFNLFVNLRSMELFNDALKLYVGGGITPASDPENEWEETCTKADTLLNLIRQINYGKTTF</sequence>
<evidence type="ECO:0000313" key="8">
    <source>
        <dbReference type="Proteomes" id="UP000031980"/>
    </source>
</evidence>
<dbReference type="GO" id="GO:0008909">
    <property type="term" value="F:isochorismate synthase activity"/>
    <property type="evidence" value="ECO:0007669"/>
    <property type="project" value="UniProtKB-EC"/>
</dbReference>
<dbReference type="InterPro" id="IPR015890">
    <property type="entry name" value="Chorismate_C"/>
</dbReference>
<dbReference type="EMBL" id="JPIU01000039">
    <property type="protein sequence ID" value="KIO44533.1"/>
    <property type="molecule type" value="Genomic_DNA"/>
</dbReference>
<proteinExistence type="inferred from homology"/>
<reference evidence="7 8" key="1">
    <citation type="submission" date="2014-07" db="EMBL/GenBank/DDBJ databases">
        <title>Porphyromonadaceae bacterium OUH 308042 = ATCC BAA-2681 = DSM 28342 draft genome.</title>
        <authorList>
            <person name="Sydenham T.V."/>
            <person name="Hasman H."/>
            <person name="Justensen U.S."/>
        </authorList>
    </citation>
    <scope>NUCLEOTIDE SEQUENCE [LARGE SCALE GENOMIC DNA]</scope>
    <source>
        <strain evidence="7 8">OUH 308042</strain>
    </source>
</reference>
<comment type="catalytic activity">
    <reaction evidence="1">
        <text>chorismate = isochorismate</text>
        <dbReference type="Rhea" id="RHEA:18985"/>
        <dbReference type="ChEBI" id="CHEBI:29748"/>
        <dbReference type="ChEBI" id="CHEBI:29780"/>
        <dbReference type="EC" id="5.4.4.2"/>
    </reaction>
</comment>
<feature type="domain" description="Chorismate-utilising enzyme C-terminal" evidence="6">
    <location>
        <begin position="116"/>
        <end position="361"/>
    </location>
</feature>
<keyword evidence="8" id="KW-1185">Reference proteome</keyword>
<dbReference type="PANTHER" id="PTHR42839">
    <property type="entry name" value="ISOCHORISMATE SYNTHASE ENTC"/>
    <property type="match status" value="1"/>
</dbReference>
<gene>
    <name evidence="7" type="ORF">BA92_10105</name>
</gene>
<evidence type="ECO:0000256" key="1">
    <source>
        <dbReference type="ARBA" id="ARBA00000799"/>
    </source>
</evidence>
<evidence type="ECO:0000256" key="2">
    <source>
        <dbReference type="ARBA" id="ARBA00005297"/>
    </source>
</evidence>
<protein>
    <recommendedName>
        <fullName evidence="3">isochorismate synthase</fullName>
        <ecNumber evidence="3">5.4.4.2</ecNumber>
    </recommendedName>
    <alternativeName>
        <fullName evidence="5">Isochorismate mutase</fullName>
    </alternativeName>
</protein>
<dbReference type="SUPFAM" id="SSF56322">
    <property type="entry name" value="ADC synthase"/>
    <property type="match status" value="1"/>
</dbReference>
<comment type="similarity">
    <text evidence="2">Belongs to the isochorismate synthase family.</text>
</comment>
<name>A0A0C3MDP2_9PORP</name>
<comment type="caution">
    <text evidence="7">The sequence shown here is derived from an EMBL/GenBank/DDBJ whole genome shotgun (WGS) entry which is preliminary data.</text>
</comment>